<evidence type="ECO:0000313" key="1">
    <source>
        <dbReference type="EMBL" id="JAC83971.1"/>
    </source>
</evidence>
<proteinExistence type="predicted"/>
<organism evidence="1">
    <name type="scientific">Tetraselmis sp. GSL018</name>
    <dbReference type="NCBI Taxonomy" id="582737"/>
    <lineage>
        <taxon>Eukaryota</taxon>
        <taxon>Viridiplantae</taxon>
        <taxon>Chlorophyta</taxon>
        <taxon>core chlorophytes</taxon>
        <taxon>Chlorodendrophyceae</taxon>
        <taxon>Chlorodendrales</taxon>
        <taxon>Chlorodendraceae</taxon>
        <taxon>Tetraselmis</taxon>
    </lineage>
</organism>
<accession>A0A061SMM1</accession>
<protein>
    <submittedName>
        <fullName evidence="1">Uncharacterized protein</fullName>
    </submittedName>
</protein>
<sequence length="65" mass="6891">MAISPGFLHDDADGGLSIGGVVFSFGWMAKDGTWVGLEREYSGEGHLREVRSSTACRGGWVGGEM</sequence>
<name>A0A061SMM1_9CHLO</name>
<gene>
    <name evidence="1" type="ORF">TSPGSL018_2061</name>
</gene>
<dbReference type="EMBL" id="GBEZ01000961">
    <property type="protein sequence ID" value="JAC83971.1"/>
    <property type="molecule type" value="Transcribed_RNA"/>
</dbReference>
<dbReference type="AlphaFoldDB" id="A0A061SMM1"/>
<reference evidence="1" key="1">
    <citation type="submission" date="2014-05" db="EMBL/GenBank/DDBJ databases">
        <title>The transcriptome of the halophilic microalga Tetraselmis sp. GSL018 isolated from the Great Salt Lake, Utah.</title>
        <authorList>
            <person name="Jinkerson R.E."/>
            <person name="D'Adamo S."/>
            <person name="Posewitz M.C."/>
        </authorList>
    </citation>
    <scope>NUCLEOTIDE SEQUENCE</scope>
    <source>
        <strain evidence="1">GSL018</strain>
    </source>
</reference>